<dbReference type="Proteomes" id="UP001153269">
    <property type="component" value="Unassembled WGS sequence"/>
</dbReference>
<feature type="region of interest" description="Disordered" evidence="1">
    <location>
        <begin position="1"/>
        <end position="23"/>
    </location>
</feature>
<sequence length="91" mass="9861">MLKFLPELAGNSKPHKGAFRRGGRRFTLVGGGGVFTHGGGRNLKYDGEQNRRKVVARLTGSKLEVFLSPVGRGRGGGGGHHEFTRTTQEKE</sequence>
<evidence type="ECO:0000313" key="3">
    <source>
        <dbReference type="Proteomes" id="UP001153269"/>
    </source>
</evidence>
<feature type="compositionally biased region" description="Basic residues" evidence="1">
    <location>
        <begin position="13"/>
        <end position="23"/>
    </location>
</feature>
<name>A0A9N7TS67_PLEPL</name>
<evidence type="ECO:0000313" key="2">
    <source>
        <dbReference type="EMBL" id="CAB1417639.1"/>
    </source>
</evidence>
<gene>
    <name evidence="2" type="ORF">PLEPLA_LOCUS5458</name>
</gene>
<comment type="caution">
    <text evidence="2">The sequence shown here is derived from an EMBL/GenBank/DDBJ whole genome shotgun (WGS) entry which is preliminary data.</text>
</comment>
<keyword evidence="3" id="KW-1185">Reference proteome</keyword>
<reference evidence="2" key="1">
    <citation type="submission" date="2020-03" db="EMBL/GenBank/DDBJ databases">
        <authorList>
            <person name="Weist P."/>
        </authorList>
    </citation>
    <scope>NUCLEOTIDE SEQUENCE</scope>
</reference>
<feature type="region of interest" description="Disordered" evidence="1">
    <location>
        <begin position="69"/>
        <end position="91"/>
    </location>
</feature>
<protein>
    <submittedName>
        <fullName evidence="2">Uncharacterized protein</fullName>
    </submittedName>
</protein>
<dbReference type="EMBL" id="CADEAL010000275">
    <property type="protein sequence ID" value="CAB1417639.1"/>
    <property type="molecule type" value="Genomic_DNA"/>
</dbReference>
<evidence type="ECO:0000256" key="1">
    <source>
        <dbReference type="SAM" id="MobiDB-lite"/>
    </source>
</evidence>
<accession>A0A9N7TS67</accession>
<feature type="compositionally biased region" description="Basic and acidic residues" evidence="1">
    <location>
        <begin position="79"/>
        <end position="91"/>
    </location>
</feature>
<proteinExistence type="predicted"/>
<dbReference type="AlphaFoldDB" id="A0A9N7TS67"/>
<organism evidence="2 3">
    <name type="scientific">Pleuronectes platessa</name>
    <name type="common">European plaice</name>
    <dbReference type="NCBI Taxonomy" id="8262"/>
    <lineage>
        <taxon>Eukaryota</taxon>
        <taxon>Metazoa</taxon>
        <taxon>Chordata</taxon>
        <taxon>Craniata</taxon>
        <taxon>Vertebrata</taxon>
        <taxon>Euteleostomi</taxon>
        <taxon>Actinopterygii</taxon>
        <taxon>Neopterygii</taxon>
        <taxon>Teleostei</taxon>
        <taxon>Neoteleostei</taxon>
        <taxon>Acanthomorphata</taxon>
        <taxon>Carangaria</taxon>
        <taxon>Pleuronectiformes</taxon>
        <taxon>Pleuronectoidei</taxon>
        <taxon>Pleuronectidae</taxon>
        <taxon>Pleuronectes</taxon>
    </lineage>
</organism>